<sequence length="173" mass="19383">MLSEVDTADPVVGMMVPPRRWSPDARRWHHRGRRLPKVRARADVVVRSRSLLRRSELAERASNGGHPSDTGMAARRHGRGAAGARRTVDEVDFREGDEKGFGGPLRFSGKEAVSAVPQCWRGGRGFHRERHRGVLHARAALRLGRDGTALDETGSHRRWGRCTGGGRDQWRDR</sequence>
<name>A0AAX6DZI0_IRIPA</name>
<organism evidence="2 3">
    <name type="scientific">Iris pallida</name>
    <name type="common">Sweet iris</name>
    <dbReference type="NCBI Taxonomy" id="29817"/>
    <lineage>
        <taxon>Eukaryota</taxon>
        <taxon>Viridiplantae</taxon>
        <taxon>Streptophyta</taxon>
        <taxon>Embryophyta</taxon>
        <taxon>Tracheophyta</taxon>
        <taxon>Spermatophyta</taxon>
        <taxon>Magnoliopsida</taxon>
        <taxon>Liliopsida</taxon>
        <taxon>Asparagales</taxon>
        <taxon>Iridaceae</taxon>
        <taxon>Iridoideae</taxon>
        <taxon>Irideae</taxon>
        <taxon>Iris</taxon>
    </lineage>
</organism>
<proteinExistence type="predicted"/>
<gene>
    <name evidence="2" type="ORF">M6B38_110060</name>
</gene>
<protein>
    <submittedName>
        <fullName evidence="2">Uncharacterized protein</fullName>
    </submittedName>
</protein>
<feature type="region of interest" description="Disordered" evidence="1">
    <location>
        <begin position="56"/>
        <end position="105"/>
    </location>
</feature>
<dbReference type="AlphaFoldDB" id="A0AAX6DZI0"/>
<feature type="compositionally biased region" description="Basic and acidic residues" evidence="1">
    <location>
        <begin position="86"/>
        <end position="100"/>
    </location>
</feature>
<accession>A0AAX6DZI0</accession>
<dbReference type="Proteomes" id="UP001140949">
    <property type="component" value="Unassembled WGS sequence"/>
</dbReference>
<reference evidence="2" key="1">
    <citation type="journal article" date="2023" name="GigaByte">
        <title>Genome assembly of the bearded iris, Iris pallida Lam.</title>
        <authorList>
            <person name="Bruccoleri R.E."/>
            <person name="Oakeley E.J."/>
            <person name="Faust A.M.E."/>
            <person name="Altorfer M."/>
            <person name="Dessus-Babus S."/>
            <person name="Burckhardt D."/>
            <person name="Oertli M."/>
            <person name="Naumann U."/>
            <person name="Petersen F."/>
            <person name="Wong J."/>
        </authorList>
    </citation>
    <scope>NUCLEOTIDE SEQUENCE</scope>
    <source>
        <strain evidence="2">GSM-AAB239-AS_SAM_17_03QT</strain>
    </source>
</reference>
<reference evidence="2" key="2">
    <citation type="submission" date="2023-04" db="EMBL/GenBank/DDBJ databases">
        <authorList>
            <person name="Bruccoleri R.E."/>
            <person name="Oakeley E.J."/>
            <person name="Faust A.-M."/>
            <person name="Dessus-Babus S."/>
            <person name="Altorfer M."/>
            <person name="Burckhardt D."/>
            <person name="Oertli M."/>
            <person name="Naumann U."/>
            <person name="Petersen F."/>
            <person name="Wong J."/>
        </authorList>
    </citation>
    <scope>NUCLEOTIDE SEQUENCE</scope>
    <source>
        <strain evidence="2">GSM-AAB239-AS_SAM_17_03QT</strain>
        <tissue evidence="2">Leaf</tissue>
    </source>
</reference>
<evidence type="ECO:0000256" key="1">
    <source>
        <dbReference type="SAM" id="MobiDB-lite"/>
    </source>
</evidence>
<evidence type="ECO:0000313" key="3">
    <source>
        <dbReference type="Proteomes" id="UP001140949"/>
    </source>
</evidence>
<dbReference type="EMBL" id="JANAVB010041019">
    <property type="protein sequence ID" value="KAJ6797075.1"/>
    <property type="molecule type" value="Genomic_DNA"/>
</dbReference>
<comment type="caution">
    <text evidence="2">The sequence shown here is derived from an EMBL/GenBank/DDBJ whole genome shotgun (WGS) entry which is preliminary data.</text>
</comment>
<keyword evidence="3" id="KW-1185">Reference proteome</keyword>
<evidence type="ECO:0000313" key="2">
    <source>
        <dbReference type="EMBL" id="KAJ6797075.1"/>
    </source>
</evidence>